<accession>A0A927R3S2</accession>
<sequence length="186" mass="21077">MNINRVSNINQYAAMLAKQTQVQNKAHKTTELTAPSVKNNNVDTVEITVISDLEKAELERRAALDKVSPQEAFMAALATAQNNEDVERSKELAAKFGPIQAKMLAGKPLTTEEKSFIQEHYPELAAIVQRVEREIQELRNQVKNCNSKEESSRLIMEKKMQFMNAGKNDSFILFMMPAFDEAFRNI</sequence>
<evidence type="ECO:0000313" key="3">
    <source>
        <dbReference type="Proteomes" id="UP000658225"/>
    </source>
</evidence>
<dbReference type="RefSeq" id="WP_192597850.1">
    <property type="nucleotide sequence ID" value="NZ_JADBEL010000004.1"/>
</dbReference>
<name>A0A927R3S2_9BACL</name>
<evidence type="ECO:0000256" key="1">
    <source>
        <dbReference type="SAM" id="Coils"/>
    </source>
</evidence>
<feature type="coiled-coil region" evidence="1">
    <location>
        <begin position="121"/>
        <end position="148"/>
    </location>
</feature>
<evidence type="ECO:0000313" key="2">
    <source>
        <dbReference type="EMBL" id="MBE1554058.1"/>
    </source>
</evidence>
<reference evidence="2" key="1">
    <citation type="submission" date="2020-10" db="EMBL/GenBank/DDBJ databases">
        <title>Genomic Encyclopedia of Type Strains, Phase IV (KMG-IV): sequencing the most valuable type-strain genomes for metagenomic binning, comparative biology and taxonomic classification.</title>
        <authorList>
            <person name="Goeker M."/>
        </authorList>
    </citation>
    <scope>NUCLEOTIDE SEQUENCE</scope>
    <source>
        <strain evidence="2">DSM 13886</strain>
    </source>
</reference>
<dbReference type="EMBL" id="JADBEL010000004">
    <property type="protein sequence ID" value="MBE1554058.1"/>
    <property type="molecule type" value="Genomic_DNA"/>
</dbReference>
<organism evidence="2 3">
    <name type="scientific">Sporosarcina limicola</name>
    <dbReference type="NCBI Taxonomy" id="34101"/>
    <lineage>
        <taxon>Bacteria</taxon>
        <taxon>Bacillati</taxon>
        <taxon>Bacillota</taxon>
        <taxon>Bacilli</taxon>
        <taxon>Bacillales</taxon>
        <taxon>Caryophanaceae</taxon>
        <taxon>Sporosarcina</taxon>
    </lineage>
</organism>
<dbReference type="AlphaFoldDB" id="A0A927R3S2"/>
<dbReference type="Proteomes" id="UP000658225">
    <property type="component" value="Unassembled WGS sequence"/>
</dbReference>
<protein>
    <submittedName>
        <fullName evidence="2">Uncharacterized protein</fullName>
    </submittedName>
</protein>
<gene>
    <name evidence="2" type="ORF">H4683_001133</name>
</gene>
<comment type="caution">
    <text evidence="2">The sequence shown here is derived from an EMBL/GenBank/DDBJ whole genome shotgun (WGS) entry which is preliminary data.</text>
</comment>
<keyword evidence="1" id="KW-0175">Coiled coil</keyword>
<keyword evidence="3" id="KW-1185">Reference proteome</keyword>
<proteinExistence type="predicted"/>